<dbReference type="NCBIfam" id="TIGR00437">
    <property type="entry name" value="feoB"/>
    <property type="match status" value="1"/>
</dbReference>
<feature type="binding site" evidence="14">
    <location>
        <position position="31"/>
    </location>
    <ligand>
        <name>Mg(2+)</name>
        <dbReference type="ChEBI" id="CHEBI:18420"/>
        <label>2</label>
    </ligand>
</feature>
<evidence type="ECO:0000256" key="7">
    <source>
        <dbReference type="ARBA" id="ARBA00022989"/>
    </source>
</evidence>
<feature type="transmembrane region" description="Helical" evidence="15">
    <location>
        <begin position="730"/>
        <end position="753"/>
    </location>
</feature>
<feature type="transmembrane region" description="Helical" evidence="15">
    <location>
        <begin position="491"/>
        <end position="513"/>
    </location>
</feature>
<dbReference type="GO" id="GO:0015093">
    <property type="term" value="F:ferrous iron transmembrane transporter activity"/>
    <property type="evidence" value="ECO:0007669"/>
    <property type="project" value="UniProtKB-UniRule"/>
</dbReference>
<dbReference type="Pfam" id="PF07664">
    <property type="entry name" value="FeoB_C"/>
    <property type="match status" value="1"/>
</dbReference>
<evidence type="ECO:0000256" key="2">
    <source>
        <dbReference type="ARBA" id="ARBA00022448"/>
    </source>
</evidence>
<dbReference type="InterPro" id="IPR027417">
    <property type="entry name" value="P-loop_NTPase"/>
</dbReference>
<feature type="binding site" evidence="14">
    <location>
        <position position="35"/>
    </location>
    <ligand>
        <name>Mg(2+)</name>
        <dbReference type="ChEBI" id="CHEBI:18420"/>
        <label>2</label>
    </ligand>
</feature>
<dbReference type="GO" id="GO:0005886">
    <property type="term" value="C:plasma membrane"/>
    <property type="evidence" value="ECO:0007669"/>
    <property type="project" value="UniProtKB-SubCell"/>
</dbReference>
<feature type="transmembrane region" description="Helical" evidence="15">
    <location>
        <begin position="695"/>
        <end position="718"/>
    </location>
</feature>
<keyword evidence="14" id="KW-0479">Metal-binding</keyword>
<organism evidence="17 18">
    <name type="scientific">candidate division GN15 bacterium</name>
    <dbReference type="NCBI Taxonomy" id="2072418"/>
    <lineage>
        <taxon>Bacteria</taxon>
        <taxon>candidate division GN15</taxon>
    </lineage>
</organism>
<evidence type="ECO:0000313" key="17">
    <source>
        <dbReference type="EMBL" id="PWB75460.1"/>
    </source>
</evidence>
<keyword evidence="2 15" id="KW-0813">Transport</keyword>
<comment type="caution">
    <text evidence="15">Lacks conserved residue(s) required for the propagation of feature annotation.</text>
</comment>
<dbReference type="InterPro" id="IPR006073">
    <property type="entry name" value="GTP-bd"/>
</dbReference>
<evidence type="ECO:0000259" key="16">
    <source>
        <dbReference type="PROSITE" id="PS51711"/>
    </source>
</evidence>
<keyword evidence="11 15" id="KW-0472">Membrane</keyword>
<comment type="function">
    <text evidence="15">Probable transporter of a GTP-driven Fe(2+) uptake system.</text>
</comment>
<feature type="binding site" evidence="14">
    <location>
        <position position="34"/>
    </location>
    <ligand>
        <name>Mg(2+)</name>
        <dbReference type="ChEBI" id="CHEBI:18420"/>
        <label>2</label>
    </ligand>
</feature>
<feature type="binding site" evidence="14">
    <location>
        <position position="32"/>
    </location>
    <ligand>
        <name>Mg(2+)</name>
        <dbReference type="ChEBI" id="CHEBI:18420"/>
        <label>2</label>
    </ligand>
</feature>
<evidence type="ECO:0000256" key="15">
    <source>
        <dbReference type="RuleBase" id="RU362098"/>
    </source>
</evidence>
<dbReference type="AlphaFoldDB" id="A0A855X3N3"/>
<keyword evidence="14" id="KW-0460">Magnesium</keyword>
<dbReference type="CDD" id="cd01879">
    <property type="entry name" value="FeoB"/>
    <property type="match status" value="1"/>
</dbReference>
<dbReference type="GO" id="GO:0046872">
    <property type="term" value="F:metal ion binding"/>
    <property type="evidence" value="ECO:0007669"/>
    <property type="project" value="UniProtKB-KW"/>
</dbReference>
<dbReference type="InterPro" id="IPR011640">
    <property type="entry name" value="Fe2_transport_prot_B_C"/>
</dbReference>
<feature type="binding site" evidence="13">
    <location>
        <begin position="45"/>
        <end position="49"/>
    </location>
    <ligand>
        <name>GTP</name>
        <dbReference type="ChEBI" id="CHEBI:37565"/>
        <label>1</label>
    </ligand>
</feature>
<evidence type="ECO:0000256" key="11">
    <source>
        <dbReference type="ARBA" id="ARBA00023136"/>
    </source>
</evidence>
<dbReference type="Pfam" id="PF07670">
    <property type="entry name" value="Gate"/>
    <property type="match status" value="2"/>
</dbReference>
<dbReference type="PRINTS" id="PR00326">
    <property type="entry name" value="GTP1OBG"/>
</dbReference>
<accession>A0A855X3N3</accession>
<evidence type="ECO:0000256" key="1">
    <source>
        <dbReference type="ARBA" id="ARBA00004651"/>
    </source>
</evidence>
<evidence type="ECO:0000256" key="8">
    <source>
        <dbReference type="ARBA" id="ARBA00023004"/>
    </source>
</evidence>
<dbReference type="GO" id="GO:0005525">
    <property type="term" value="F:GTP binding"/>
    <property type="evidence" value="ECO:0007669"/>
    <property type="project" value="UniProtKB-KW"/>
</dbReference>
<keyword evidence="7 15" id="KW-1133">Transmembrane helix</keyword>
<keyword evidence="3" id="KW-1003">Cell membrane</keyword>
<keyword evidence="6 13" id="KW-0547">Nucleotide-binding</keyword>
<keyword evidence="4 15" id="KW-0410">Iron transport</keyword>
<evidence type="ECO:0000256" key="14">
    <source>
        <dbReference type="PIRSR" id="PIRSR603373-2"/>
    </source>
</evidence>
<dbReference type="PANTHER" id="PTHR43185:SF1">
    <property type="entry name" value="FE(2+) TRANSPORTER FEOB"/>
    <property type="match status" value="1"/>
</dbReference>
<dbReference type="SUPFAM" id="SSF52540">
    <property type="entry name" value="P-loop containing nucleoside triphosphate hydrolases"/>
    <property type="match status" value="1"/>
</dbReference>
<feature type="transmembrane region" description="Helical" evidence="15">
    <location>
        <begin position="375"/>
        <end position="399"/>
    </location>
</feature>
<keyword evidence="5 15" id="KW-0812">Transmembrane</keyword>
<dbReference type="PROSITE" id="PS51711">
    <property type="entry name" value="G_FEOB"/>
    <property type="match status" value="1"/>
</dbReference>
<sequence length="758" mass="82922">MLATTVLNKKKTAVNVAICGNPNSGKTTIFNAITGLKQRVANYPGVTVEKTVGQFRVEPSGPHRHRHRHGHKYAHAHGDEGTTYNLIDIPGAYSLAAFSPDEYIAARALFGDFGPETAPDVIVCVIDATQLERGLYLLFQTLQIGRPTLVALNMMDLAQRRGMKIDVNELSRQLGGLTVVPVIGSKGKGITELKQAVARLNEHASTADFDIYHPATIAVITRLEQLSGRSNRSRAEYLRVLFDVGGPAERQYLAQPADGAREALDTGRAELAEQFGSLTAAETASLTQTAAAIAAASVRIPATRETRSERIDRFLLHPVLGPVILVTLMALIFQSIFAWAEPVMRLIDQLFAHLGAVIGTQLPEGPVKSLLVDGVIGGVGSVLVFLPQIVILFLFIAILEDSGYMPRMAFLVDRAFRWCGLSGKSFIPLLSSFACAVPGIMATRTIEDRKLRFITIMVAPLMTCSARLPVYAIMIAAFIPHRPVLGLFNTQGLLLGALYLLGLVVAVIVSLILKKTLFKTQRGTFMMELPSYKVPTARSVSIRVFNRARQFVLRAGTVILAITIIIWALSYYPHSESITRDFEARRAAFQQEYAGEDQKALDARLQELGNEQAGAQLRNSYLGRIGHAVDPVFEPLGWDWKITMATLASFPAREVVIATLGTIYNLGSDPDHSGSLVEKMREARWEYGPKIGQTVFNPAVALSIMVFFALCCQCGATVVTIKQETGAWKYAVGVFTYMTVAAYLGAMATYQIFSRLWS</sequence>
<proteinExistence type="inferred from homology"/>
<dbReference type="PANTHER" id="PTHR43185">
    <property type="entry name" value="FERROUS IRON TRANSPORT PROTEIN B"/>
    <property type="match status" value="1"/>
</dbReference>
<gene>
    <name evidence="17" type="primary">feoB</name>
    <name evidence="17" type="ORF">C3F09_02380</name>
</gene>
<keyword evidence="10 13" id="KW-0342">GTP-binding</keyword>
<evidence type="ECO:0000256" key="5">
    <source>
        <dbReference type="ARBA" id="ARBA00022692"/>
    </source>
</evidence>
<feature type="transmembrane region" description="Helical" evidence="15">
    <location>
        <begin position="453"/>
        <end position="479"/>
    </location>
</feature>
<evidence type="ECO:0000313" key="18">
    <source>
        <dbReference type="Proteomes" id="UP000250918"/>
    </source>
</evidence>
<name>A0A855X3N3_9BACT</name>
<feature type="binding site" evidence="13">
    <location>
        <begin position="88"/>
        <end position="91"/>
    </location>
    <ligand>
        <name>GTP</name>
        <dbReference type="ChEBI" id="CHEBI:37565"/>
        <label>1</label>
    </ligand>
</feature>
<feature type="domain" description="FeoB-type G" evidence="16">
    <location>
        <begin position="13"/>
        <end position="203"/>
    </location>
</feature>
<evidence type="ECO:0000256" key="3">
    <source>
        <dbReference type="ARBA" id="ARBA00022475"/>
    </source>
</evidence>
<protein>
    <recommendedName>
        <fullName evidence="12 15">Ferrous iron transport protein B</fullName>
    </recommendedName>
</protein>
<evidence type="ECO:0000256" key="9">
    <source>
        <dbReference type="ARBA" id="ARBA00023065"/>
    </source>
</evidence>
<evidence type="ECO:0000256" key="6">
    <source>
        <dbReference type="ARBA" id="ARBA00022741"/>
    </source>
</evidence>
<evidence type="ECO:0000256" key="4">
    <source>
        <dbReference type="ARBA" id="ARBA00022496"/>
    </source>
</evidence>
<dbReference type="InterPro" id="IPR030389">
    <property type="entry name" value="G_FEOB_dom"/>
</dbReference>
<dbReference type="Gene3D" id="3.40.50.300">
    <property type="entry name" value="P-loop containing nucleotide triphosphate hydrolases"/>
    <property type="match status" value="1"/>
</dbReference>
<comment type="caution">
    <text evidence="17">The sequence shown here is derived from an EMBL/GenBank/DDBJ whole genome shotgun (WGS) entry which is preliminary data.</text>
</comment>
<dbReference type="InterPro" id="IPR011642">
    <property type="entry name" value="Gate_dom"/>
</dbReference>
<dbReference type="NCBIfam" id="TIGR00231">
    <property type="entry name" value="small_GTP"/>
    <property type="match status" value="1"/>
</dbReference>
<feature type="transmembrane region" description="Helical" evidence="15">
    <location>
        <begin position="551"/>
        <end position="572"/>
    </location>
</feature>
<comment type="subcellular location">
    <subcellularLocation>
        <location evidence="15">Cell inner membrane</location>
        <topology evidence="15">Multi-pass membrane protein</topology>
    </subcellularLocation>
    <subcellularLocation>
        <location evidence="1">Cell membrane</location>
        <topology evidence="1">Multi-pass membrane protein</topology>
    </subcellularLocation>
</comment>
<comment type="similarity">
    <text evidence="15">Belongs to the TRAFAC class TrmE-Era-EngA-EngB-Septin-like GTPase superfamily. FeoB GTPase (TC 9.A.8) family.</text>
</comment>
<dbReference type="InterPro" id="IPR050860">
    <property type="entry name" value="FeoB_GTPase"/>
</dbReference>
<evidence type="ECO:0000256" key="13">
    <source>
        <dbReference type="PIRSR" id="PIRSR603373-1"/>
    </source>
</evidence>
<dbReference type="InterPro" id="IPR003373">
    <property type="entry name" value="Fe2_transport_prot-B"/>
</dbReference>
<feature type="transmembrane region" description="Helical" evidence="15">
    <location>
        <begin position="314"/>
        <end position="340"/>
    </location>
</feature>
<keyword evidence="8 15" id="KW-0408">Iron</keyword>
<dbReference type="InterPro" id="IPR005225">
    <property type="entry name" value="Small_GTP-bd"/>
</dbReference>
<dbReference type="Pfam" id="PF02421">
    <property type="entry name" value="FeoB_N"/>
    <property type="match status" value="2"/>
</dbReference>
<reference evidence="17 18" key="1">
    <citation type="journal article" date="2018" name="ISME J.">
        <title>A methanotrophic archaeon couples anaerobic oxidation of methane to Fe(III) reduction.</title>
        <authorList>
            <person name="Cai C."/>
            <person name="Leu A.O."/>
            <person name="Xie G.J."/>
            <person name="Guo J."/>
            <person name="Feng Y."/>
            <person name="Zhao J.X."/>
            <person name="Tyson G.W."/>
            <person name="Yuan Z."/>
            <person name="Hu S."/>
        </authorList>
    </citation>
    <scope>NUCLEOTIDE SEQUENCE [LARGE SCALE GENOMIC DNA]</scope>
    <source>
        <strain evidence="17">FeB_12</strain>
    </source>
</reference>
<evidence type="ECO:0000256" key="12">
    <source>
        <dbReference type="NCBIfam" id="TIGR00437"/>
    </source>
</evidence>
<keyword evidence="9" id="KW-0406">Ion transport</keyword>
<dbReference type="Proteomes" id="UP000250918">
    <property type="component" value="Unassembled WGS sequence"/>
</dbReference>
<dbReference type="EMBL" id="PQAP01000009">
    <property type="protein sequence ID" value="PWB75460.1"/>
    <property type="molecule type" value="Genomic_DNA"/>
</dbReference>
<feature type="binding site" evidence="13">
    <location>
        <begin position="153"/>
        <end position="156"/>
    </location>
    <ligand>
        <name>GTP</name>
        <dbReference type="ChEBI" id="CHEBI:37565"/>
        <label>1</label>
    </ligand>
</feature>
<evidence type="ECO:0000256" key="10">
    <source>
        <dbReference type="ARBA" id="ARBA00023134"/>
    </source>
</evidence>
<feature type="binding site" evidence="13">
    <location>
        <begin position="20"/>
        <end position="27"/>
    </location>
    <ligand>
        <name>GTP</name>
        <dbReference type="ChEBI" id="CHEBI:37565"/>
        <label>1</label>
    </ligand>
</feature>